<comment type="subcellular location">
    <subcellularLocation>
        <location evidence="4 5">Nucleus</location>
    </subcellularLocation>
</comment>
<evidence type="ECO:0000256" key="2">
    <source>
        <dbReference type="ARBA" id="ARBA00023155"/>
    </source>
</evidence>
<name>A0A5C2RY32_9APHY</name>
<dbReference type="InterPro" id="IPR050460">
    <property type="entry name" value="Distal-less_Homeobox_TF"/>
</dbReference>
<feature type="region of interest" description="Disordered" evidence="6">
    <location>
        <begin position="17"/>
        <end position="42"/>
    </location>
</feature>
<dbReference type="InterPro" id="IPR001356">
    <property type="entry name" value="HD"/>
</dbReference>
<dbReference type="PROSITE" id="PS00027">
    <property type="entry name" value="HOMEOBOX_1"/>
    <property type="match status" value="1"/>
</dbReference>
<feature type="region of interest" description="Disordered" evidence="6">
    <location>
        <begin position="224"/>
        <end position="276"/>
    </location>
</feature>
<proteinExistence type="predicted"/>
<evidence type="ECO:0000256" key="3">
    <source>
        <dbReference type="ARBA" id="ARBA00023242"/>
    </source>
</evidence>
<dbReference type="OrthoDB" id="6159439at2759"/>
<sequence>MQSTGMSVLLSPTISACSSNSPMAGPVRHTGTHPPTRRRLAPSQTSALVSVFEVKTHPSREERALLASELGMEMKAVNSWFQNKRRSLKKTWHGIGGWSKGSLPENKHVRPLGGPKTLAPSDSALSLDHVASSRELPYKPKTTFTTYRLCPRVPVTPKHRACSSETSKEIWELLPSSPPTRPSSPSRGEPLLALDPCAKRLRSLEWACAKARAERRASVRAKHLRAAQEDGKEDSDVPMLVLDSTPVRKSSSPGDDTETEEEDEAITPNASTELLPPFIVSVNGECDVEEVKQLVPGKHTDMEAAIALLGFKAPEPTA</sequence>
<dbReference type="PANTHER" id="PTHR24327:SF41">
    <property type="entry name" value="BRAIN-SPECIFIC HOMEOBOX PROTEIN"/>
    <property type="match status" value="1"/>
</dbReference>
<protein>
    <recommendedName>
        <fullName evidence="7">Homeobox domain-containing protein</fullName>
    </recommendedName>
</protein>
<feature type="compositionally biased region" description="Low complexity" evidence="6">
    <location>
        <begin position="25"/>
        <end position="34"/>
    </location>
</feature>
<dbReference type="STRING" id="1328759.A0A5C2RY32"/>
<evidence type="ECO:0000256" key="5">
    <source>
        <dbReference type="RuleBase" id="RU000682"/>
    </source>
</evidence>
<dbReference type="Pfam" id="PF00046">
    <property type="entry name" value="Homeodomain"/>
    <property type="match status" value="1"/>
</dbReference>
<gene>
    <name evidence="8" type="ORF">L227DRAFT_656692</name>
</gene>
<dbReference type="PANTHER" id="PTHR24327">
    <property type="entry name" value="HOMEOBOX PROTEIN"/>
    <property type="match status" value="1"/>
</dbReference>
<dbReference type="SUPFAM" id="SSF46689">
    <property type="entry name" value="Homeodomain-like"/>
    <property type="match status" value="1"/>
</dbReference>
<feature type="DNA-binding region" description="Homeobox" evidence="4">
    <location>
        <begin position="33"/>
        <end position="92"/>
    </location>
</feature>
<reference evidence="8" key="1">
    <citation type="journal article" date="2018" name="Genome Biol. Evol.">
        <title>Genomics and development of Lentinus tigrinus, a white-rot wood-decaying mushroom with dimorphic fruiting bodies.</title>
        <authorList>
            <person name="Wu B."/>
            <person name="Xu Z."/>
            <person name="Knudson A."/>
            <person name="Carlson A."/>
            <person name="Chen N."/>
            <person name="Kovaka S."/>
            <person name="LaButti K."/>
            <person name="Lipzen A."/>
            <person name="Pennachio C."/>
            <person name="Riley R."/>
            <person name="Schakwitz W."/>
            <person name="Umezawa K."/>
            <person name="Ohm R.A."/>
            <person name="Grigoriev I.V."/>
            <person name="Nagy L.G."/>
            <person name="Gibbons J."/>
            <person name="Hibbett D."/>
        </authorList>
    </citation>
    <scope>NUCLEOTIDE SEQUENCE [LARGE SCALE GENOMIC DNA]</scope>
    <source>
        <strain evidence="8">ALCF2SS1-6</strain>
    </source>
</reference>
<evidence type="ECO:0000256" key="4">
    <source>
        <dbReference type="PROSITE-ProRule" id="PRU00108"/>
    </source>
</evidence>
<dbReference type="CDD" id="cd00086">
    <property type="entry name" value="homeodomain"/>
    <property type="match status" value="1"/>
</dbReference>
<dbReference type="PROSITE" id="PS50071">
    <property type="entry name" value="HOMEOBOX_2"/>
    <property type="match status" value="1"/>
</dbReference>
<evidence type="ECO:0000259" key="7">
    <source>
        <dbReference type="PROSITE" id="PS50071"/>
    </source>
</evidence>
<keyword evidence="3 4" id="KW-0539">Nucleus</keyword>
<dbReference type="Proteomes" id="UP000313359">
    <property type="component" value="Unassembled WGS sequence"/>
</dbReference>
<feature type="compositionally biased region" description="Acidic residues" evidence="6">
    <location>
        <begin position="255"/>
        <end position="265"/>
    </location>
</feature>
<evidence type="ECO:0000313" key="8">
    <source>
        <dbReference type="EMBL" id="RPD55929.1"/>
    </source>
</evidence>
<dbReference type="Gene3D" id="1.10.10.60">
    <property type="entry name" value="Homeodomain-like"/>
    <property type="match status" value="1"/>
</dbReference>
<accession>A0A5C2RY32</accession>
<evidence type="ECO:0000313" key="9">
    <source>
        <dbReference type="Proteomes" id="UP000313359"/>
    </source>
</evidence>
<organism evidence="8 9">
    <name type="scientific">Lentinus tigrinus ALCF2SS1-6</name>
    <dbReference type="NCBI Taxonomy" id="1328759"/>
    <lineage>
        <taxon>Eukaryota</taxon>
        <taxon>Fungi</taxon>
        <taxon>Dikarya</taxon>
        <taxon>Basidiomycota</taxon>
        <taxon>Agaricomycotina</taxon>
        <taxon>Agaricomycetes</taxon>
        <taxon>Polyporales</taxon>
        <taxon>Polyporaceae</taxon>
        <taxon>Lentinus</taxon>
    </lineage>
</organism>
<keyword evidence="1 4" id="KW-0238">DNA-binding</keyword>
<dbReference type="EMBL" id="ML122292">
    <property type="protein sequence ID" value="RPD55929.1"/>
    <property type="molecule type" value="Genomic_DNA"/>
</dbReference>
<evidence type="ECO:0000256" key="1">
    <source>
        <dbReference type="ARBA" id="ARBA00023125"/>
    </source>
</evidence>
<dbReference type="GO" id="GO:0000981">
    <property type="term" value="F:DNA-binding transcription factor activity, RNA polymerase II-specific"/>
    <property type="evidence" value="ECO:0007669"/>
    <property type="project" value="InterPro"/>
</dbReference>
<dbReference type="InterPro" id="IPR009057">
    <property type="entry name" value="Homeodomain-like_sf"/>
</dbReference>
<feature type="domain" description="Homeobox" evidence="7">
    <location>
        <begin position="31"/>
        <end position="91"/>
    </location>
</feature>
<dbReference type="GO" id="GO:0005634">
    <property type="term" value="C:nucleus"/>
    <property type="evidence" value="ECO:0007669"/>
    <property type="project" value="UniProtKB-SubCell"/>
</dbReference>
<dbReference type="InterPro" id="IPR017970">
    <property type="entry name" value="Homeobox_CS"/>
</dbReference>
<dbReference type="SMART" id="SM00389">
    <property type="entry name" value="HOX"/>
    <property type="match status" value="1"/>
</dbReference>
<dbReference type="GO" id="GO:0000978">
    <property type="term" value="F:RNA polymerase II cis-regulatory region sequence-specific DNA binding"/>
    <property type="evidence" value="ECO:0007669"/>
    <property type="project" value="TreeGrafter"/>
</dbReference>
<evidence type="ECO:0000256" key="6">
    <source>
        <dbReference type="SAM" id="MobiDB-lite"/>
    </source>
</evidence>
<dbReference type="AlphaFoldDB" id="A0A5C2RY32"/>
<keyword evidence="2 4" id="KW-0371">Homeobox</keyword>
<keyword evidence="9" id="KW-1185">Reference proteome</keyword>